<reference evidence="3" key="2">
    <citation type="submission" date="2020-09" db="EMBL/GenBank/DDBJ databases">
        <authorList>
            <person name="Sun Q."/>
            <person name="Zhou Y."/>
        </authorList>
    </citation>
    <scope>NUCLEOTIDE SEQUENCE</scope>
    <source>
        <strain evidence="3">CGMCC 1.3617</strain>
    </source>
</reference>
<gene>
    <name evidence="3" type="ORF">GCM10011320_44790</name>
</gene>
<keyword evidence="2" id="KW-0732">Signal</keyword>
<accession>A0A917KVR3</accession>
<evidence type="ECO:0008006" key="5">
    <source>
        <dbReference type="Google" id="ProtNLM"/>
    </source>
</evidence>
<keyword evidence="4" id="KW-1185">Reference proteome</keyword>
<organism evidence="3 4">
    <name type="scientific">Neoroseomonas lacus</name>
    <dbReference type="NCBI Taxonomy" id="287609"/>
    <lineage>
        <taxon>Bacteria</taxon>
        <taxon>Pseudomonadati</taxon>
        <taxon>Pseudomonadota</taxon>
        <taxon>Alphaproteobacteria</taxon>
        <taxon>Acetobacterales</taxon>
        <taxon>Acetobacteraceae</taxon>
        <taxon>Neoroseomonas</taxon>
    </lineage>
</organism>
<proteinExistence type="predicted"/>
<dbReference type="EMBL" id="BMKW01000012">
    <property type="protein sequence ID" value="GGJ32292.1"/>
    <property type="molecule type" value="Genomic_DNA"/>
</dbReference>
<evidence type="ECO:0000313" key="3">
    <source>
        <dbReference type="EMBL" id="GGJ32292.1"/>
    </source>
</evidence>
<dbReference type="RefSeq" id="WP_229681498.1">
    <property type="nucleotide sequence ID" value="NZ_BMKW01000012.1"/>
</dbReference>
<evidence type="ECO:0000313" key="4">
    <source>
        <dbReference type="Proteomes" id="UP000661507"/>
    </source>
</evidence>
<dbReference type="InterPro" id="IPR021556">
    <property type="entry name" value="DUF2950"/>
</dbReference>
<sequence length="326" mass="34769">MTRTSLIGGLAALLIASAALAQAPAPVVPPEAPAAESRPAARRTIPPATYPTPEAGFAALVAALRAPGDRQALRVLGTAGVRLVRSGDPVADRAARERFLTAYDQKSEIVRPAPDRAELQVGDDGWPLPLVMLQRGGVWRFDTAAATQAVVDRRIGRNELDTIDVLRELVRAQDEYARTAGRVGAFRTYARRFFSTPGQRDGLYWHTEEGEPESPLGPLAAAASAGGYSHGGGDTPQPFHGYLFRMLESQGPAAPGGAMDYIVNGRMIGGFAAVAWPARYSVSGIKTFMVSHDGQVWERDLGPQTAREAAAITTFNPGEGWTRVAE</sequence>
<dbReference type="Pfam" id="PF11453">
    <property type="entry name" value="DUF2950"/>
    <property type="match status" value="1"/>
</dbReference>
<dbReference type="Proteomes" id="UP000661507">
    <property type="component" value="Unassembled WGS sequence"/>
</dbReference>
<protein>
    <recommendedName>
        <fullName evidence="5">DUF2950 domain-containing protein</fullName>
    </recommendedName>
</protein>
<feature type="signal peptide" evidence="2">
    <location>
        <begin position="1"/>
        <end position="21"/>
    </location>
</feature>
<evidence type="ECO:0000256" key="2">
    <source>
        <dbReference type="SAM" id="SignalP"/>
    </source>
</evidence>
<feature type="region of interest" description="Disordered" evidence="1">
    <location>
        <begin position="28"/>
        <end position="48"/>
    </location>
</feature>
<feature type="chain" id="PRO_5037737654" description="DUF2950 domain-containing protein" evidence="2">
    <location>
        <begin position="22"/>
        <end position="326"/>
    </location>
</feature>
<evidence type="ECO:0000256" key="1">
    <source>
        <dbReference type="SAM" id="MobiDB-lite"/>
    </source>
</evidence>
<reference evidence="3" key="1">
    <citation type="journal article" date="2014" name="Int. J. Syst. Evol. Microbiol.">
        <title>Complete genome sequence of Corynebacterium casei LMG S-19264T (=DSM 44701T), isolated from a smear-ripened cheese.</title>
        <authorList>
            <consortium name="US DOE Joint Genome Institute (JGI-PGF)"/>
            <person name="Walter F."/>
            <person name="Albersmeier A."/>
            <person name="Kalinowski J."/>
            <person name="Ruckert C."/>
        </authorList>
    </citation>
    <scope>NUCLEOTIDE SEQUENCE</scope>
    <source>
        <strain evidence="3">CGMCC 1.3617</strain>
    </source>
</reference>
<name>A0A917KVR3_9PROT</name>
<comment type="caution">
    <text evidence="3">The sequence shown here is derived from an EMBL/GenBank/DDBJ whole genome shotgun (WGS) entry which is preliminary data.</text>
</comment>
<dbReference type="AlphaFoldDB" id="A0A917KVR3"/>